<name>A0A2A2K278_9BILA</name>
<organism evidence="2 3">
    <name type="scientific">Diploscapter pachys</name>
    <dbReference type="NCBI Taxonomy" id="2018661"/>
    <lineage>
        <taxon>Eukaryota</taxon>
        <taxon>Metazoa</taxon>
        <taxon>Ecdysozoa</taxon>
        <taxon>Nematoda</taxon>
        <taxon>Chromadorea</taxon>
        <taxon>Rhabditida</taxon>
        <taxon>Rhabditina</taxon>
        <taxon>Rhabditomorpha</taxon>
        <taxon>Rhabditoidea</taxon>
        <taxon>Rhabditidae</taxon>
        <taxon>Diploscapter</taxon>
    </lineage>
</organism>
<evidence type="ECO:0000256" key="1">
    <source>
        <dbReference type="SAM" id="MobiDB-lite"/>
    </source>
</evidence>
<accession>A0A2A2K278</accession>
<gene>
    <name evidence="2" type="ORF">WR25_10897</name>
</gene>
<proteinExistence type="predicted"/>
<comment type="caution">
    <text evidence="2">The sequence shown here is derived from an EMBL/GenBank/DDBJ whole genome shotgun (WGS) entry which is preliminary data.</text>
</comment>
<keyword evidence="3" id="KW-1185">Reference proteome</keyword>
<sequence length="96" mass="10123">MQHAEAEHLRCVGLPDGAAVDRRRHPALAVGTLERVPSGSLRARFGRAASCTSTQSSSDAPWACSSNSALSTESARSSPPGARWIRGSLAQRRPGQ</sequence>
<protein>
    <submittedName>
        <fullName evidence="2">Uncharacterized protein</fullName>
    </submittedName>
</protein>
<reference evidence="2 3" key="1">
    <citation type="journal article" date="2017" name="Curr. Biol.">
        <title>Genome architecture and evolution of a unichromosomal asexual nematode.</title>
        <authorList>
            <person name="Fradin H."/>
            <person name="Zegar C."/>
            <person name="Gutwein M."/>
            <person name="Lucas J."/>
            <person name="Kovtun M."/>
            <person name="Corcoran D."/>
            <person name="Baugh L.R."/>
            <person name="Kiontke K."/>
            <person name="Gunsalus K."/>
            <person name="Fitch D.H."/>
            <person name="Piano F."/>
        </authorList>
    </citation>
    <scope>NUCLEOTIDE SEQUENCE [LARGE SCALE GENOMIC DNA]</scope>
    <source>
        <strain evidence="2">PF1309</strain>
    </source>
</reference>
<dbReference type="AlphaFoldDB" id="A0A2A2K278"/>
<evidence type="ECO:0000313" key="3">
    <source>
        <dbReference type="Proteomes" id="UP000218231"/>
    </source>
</evidence>
<evidence type="ECO:0000313" key="2">
    <source>
        <dbReference type="EMBL" id="PAV68106.1"/>
    </source>
</evidence>
<feature type="compositionally biased region" description="Polar residues" evidence="1">
    <location>
        <begin position="52"/>
        <end position="77"/>
    </location>
</feature>
<dbReference type="Proteomes" id="UP000218231">
    <property type="component" value="Unassembled WGS sequence"/>
</dbReference>
<dbReference type="EMBL" id="LIAE01009816">
    <property type="protein sequence ID" value="PAV68106.1"/>
    <property type="molecule type" value="Genomic_DNA"/>
</dbReference>
<feature type="region of interest" description="Disordered" evidence="1">
    <location>
        <begin position="52"/>
        <end position="96"/>
    </location>
</feature>